<proteinExistence type="predicted"/>
<evidence type="ECO:0000313" key="3">
    <source>
        <dbReference type="Proteomes" id="UP000594121"/>
    </source>
</evidence>
<dbReference type="GeneID" id="59149992"/>
<dbReference type="RefSeq" id="WP_192818802.1">
    <property type="nucleotide sequence ID" value="NZ_CP062310.1"/>
</dbReference>
<dbReference type="KEGG" id="thel:IG193_08810"/>
<dbReference type="Proteomes" id="UP000594121">
    <property type="component" value="Chromosome"/>
</dbReference>
<sequence length="85" mass="9353">MENRSRRYEEVGLEGGSRAARGTGESHACGAQREPDRNPLGVVALGAFGPMPGSFKRFLRPTRAVTKALRPRGIWRRATLLWCSA</sequence>
<evidence type="ECO:0000313" key="2">
    <source>
        <dbReference type="EMBL" id="QOJ78830.1"/>
    </source>
</evidence>
<organism evidence="2 3">
    <name type="scientific">Infirmifilum lucidum</name>
    <dbReference type="NCBI Taxonomy" id="2776706"/>
    <lineage>
        <taxon>Archaea</taxon>
        <taxon>Thermoproteota</taxon>
        <taxon>Thermoprotei</taxon>
        <taxon>Thermofilales</taxon>
        <taxon>Thermofilaceae</taxon>
        <taxon>Infirmifilum</taxon>
    </lineage>
</organism>
<protein>
    <submittedName>
        <fullName evidence="2">Uncharacterized protein</fullName>
    </submittedName>
</protein>
<feature type="compositionally biased region" description="Basic and acidic residues" evidence="1">
    <location>
        <begin position="1"/>
        <end position="10"/>
    </location>
</feature>
<dbReference type="EMBL" id="CP062310">
    <property type="protein sequence ID" value="QOJ78830.1"/>
    <property type="molecule type" value="Genomic_DNA"/>
</dbReference>
<gene>
    <name evidence="2" type="ORF">IG193_08810</name>
</gene>
<reference evidence="2 3" key="1">
    <citation type="submission" date="2020-10" db="EMBL/GenBank/DDBJ databases">
        <title>Thermofilum lucidum 3507LT sp. nov. a novel member of Thermofilaceae family isolated from Chile hot spring, and proposal of description order Thermofilales.</title>
        <authorList>
            <person name="Zayulina K.S."/>
            <person name="Elcheninov A.G."/>
            <person name="Toshchakov S.V."/>
            <person name="Kublanov I.V."/>
        </authorList>
    </citation>
    <scope>NUCLEOTIDE SEQUENCE [LARGE SCALE GENOMIC DNA]</scope>
    <source>
        <strain evidence="2 3">3507LT</strain>
    </source>
</reference>
<evidence type="ECO:0000256" key="1">
    <source>
        <dbReference type="SAM" id="MobiDB-lite"/>
    </source>
</evidence>
<feature type="region of interest" description="Disordered" evidence="1">
    <location>
        <begin position="1"/>
        <end position="37"/>
    </location>
</feature>
<dbReference type="InParanoid" id="A0A7L9FGA2"/>
<dbReference type="AlphaFoldDB" id="A0A7L9FGA2"/>
<keyword evidence="3" id="KW-1185">Reference proteome</keyword>
<name>A0A7L9FGA2_9CREN</name>
<accession>A0A7L9FGA2</accession>